<name>A0A1I3PMD7_9FLAO</name>
<gene>
    <name evidence="1" type="ORF">SAMN05443431_105177</name>
</gene>
<evidence type="ECO:0000313" key="2">
    <source>
        <dbReference type="Proteomes" id="UP000199559"/>
    </source>
</evidence>
<keyword evidence="2" id="KW-1185">Reference proteome</keyword>
<evidence type="ECO:0000313" key="1">
    <source>
        <dbReference type="EMBL" id="SFJ22510.1"/>
    </source>
</evidence>
<organism evidence="1 2">
    <name type="scientific">Olleya namhaensis</name>
    <dbReference type="NCBI Taxonomy" id="1144750"/>
    <lineage>
        <taxon>Bacteria</taxon>
        <taxon>Pseudomonadati</taxon>
        <taxon>Bacteroidota</taxon>
        <taxon>Flavobacteriia</taxon>
        <taxon>Flavobacteriales</taxon>
        <taxon>Flavobacteriaceae</taxon>
    </lineage>
</organism>
<proteinExistence type="predicted"/>
<sequence length="99" mass="11323">MKPSTLIINQALDKKKCITYFNGHDFHYIKEDKNVSILNKSGTTLTIEGRNMPLELSILFRDKSSEFSLKYDATVLFDTGDLQEELEKLTSGLMQAEFN</sequence>
<protein>
    <submittedName>
        <fullName evidence="1">Uncharacterized protein</fullName>
    </submittedName>
</protein>
<dbReference type="EMBL" id="FORM01000005">
    <property type="protein sequence ID" value="SFJ22510.1"/>
    <property type="molecule type" value="Genomic_DNA"/>
</dbReference>
<reference evidence="2" key="1">
    <citation type="submission" date="2016-10" db="EMBL/GenBank/DDBJ databases">
        <authorList>
            <person name="Varghese N."/>
            <person name="Submissions S."/>
        </authorList>
    </citation>
    <scope>NUCLEOTIDE SEQUENCE [LARGE SCALE GENOMIC DNA]</scope>
    <source>
        <strain evidence="2">DSM 28881</strain>
    </source>
</reference>
<dbReference type="AlphaFoldDB" id="A0A1I3PMD7"/>
<dbReference type="STRING" id="1144750.SAMN05443431_105177"/>
<accession>A0A1I3PMD7</accession>
<dbReference type="RefSeq" id="WP_090839860.1">
    <property type="nucleotide sequence ID" value="NZ_FORM01000005.1"/>
</dbReference>
<dbReference type="Proteomes" id="UP000199559">
    <property type="component" value="Unassembled WGS sequence"/>
</dbReference>